<sequence length="106" mass="10872">MTVFVLAAAARAEVLSAPPVTLQLAGQTLPALLFAALLGFGAVLQVAGVYRPSRAAALIGAALVVCAGLFDRDPVLVVGQIVLVAALWPASKKKTGQTRKRRHSAG</sequence>
<keyword evidence="1" id="KW-1133">Transmembrane helix</keyword>
<keyword evidence="1" id="KW-0812">Transmembrane</keyword>
<proteinExistence type="predicted"/>
<gene>
    <name evidence="2" type="ORF">DDIC_08485</name>
</gene>
<feature type="transmembrane region" description="Helical" evidence="1">
    <location>
        <begin position="55"/>
        <end position="70"/>
    </location>
</feature>
<dbReference type="Proteomes" id="UP000297065">
    <property type="component" value="Chromosome"/>
</dbReference>
<keyword evidence="1" id="KW-0472">Membrane</keyword>
<feature type="transmembrane region" description="Helical" evidence="1">
    <location>
        <begin position="32"/>
        <end position="50"/>
    </location>
</feature>
<dbReference type="EMBL" id="CP036295">
    <property type="protein sequence ID" value="QCC85909.1"/>
    <property type="molecule type" value="Genomic_DNA"/>
</dbReference>
<protein>
    <submittedName>
        <fullName evidence="2">Uncharacterized protein</fullName>
    </submittedName>
</protein>
<accession>A0A4P7UIK6</accession>
<organism evidence="2 3">
    <name type="scientific">Desulfovibrio desulfuricans</name>
    <dbReference type="NCBI Taxonomy" id="876"/>
    <lineage>
        <taxon>Bacteria</taxon>
        <taxon>Pseudomonadati</taxon>
        <taxon>Thermodesulfobacteriota</taxon>
        <taxon>Desulfovibrionia</taxon>
        <taxon>Desulfovibrionales</taxon>
        <taxon>Desulfovibrionaceae</taxon>
        <taxon>Desulfovibrio</taxon>
    </lineage>
</organism>
<reference evidence="2 3" key="1">
    <citation type="submission" date="2019-02" db="EMBL/GenBank/DDBJ databases">
        <title>Complete Genome Sequence of Desulfovibrio desulfuricans IC1, a Sulfonate Utilizing Anaerobe.</title>
        <authorList>
            <person name="Day L.A."/>
            <person name="De Leon K.B."/>
            <person name="Wall J.D."/>
        </authorList>
    </citation>
    <scope>NUCLEOTIDE SEQUENCE [LARGE SCALE GENOMIC DNA]</scope>
    <source>
        <strain evidence="2 3">IC1</strain>
    </source>
</reference>
<dbReference type="RefSeq" id="WP_136400037.1">
    <property type="nucleotide sequence ID" value="NZ_CP036295.1"/>
</dbReference>
<evidence type="ECO:0000256" key="1">
    <source>
        <dbReference type="SAM" id="Phobius"/>
    </source>
</evidence>
<evidence type="ECO:0000313" key="2">
    <source>
        <dbReference type="EMBL" id="QCC85909.1"/>
    </source>
</evidence>
<evidence type="ECO:0000313" key="3">
    <source>
        <dbReference type="Proteomes" id="UP000297065"/>
    </source>
</evidence>
<feature type="transmembrane region" description="Helical" evidence="1">
    <location>
        <begin position="76"/>
        <end position="91"/>
    </location>
</feature>
<dbReference type="AlphaFoldDB" id="A0A4P7UIK6"/>
<name>A0A4P7UIK6_DESDE</name>